<organism evidence="6 7">
    <name type="scientific">Cohnella xylanilytica</name>
    <dbReference type="NCBI Taxonomy" id="557555"/>
    <lineage>
        <taxon>Bacteria</taxon>
        <taxon>Bacillati</taxon>
        <taxon>Bacillota</taxon>
        <taxon>Bacilli</taxon>
        <taxon>Bacillales</taxon>
        <taxon>Paenibacillaceae</taxon>
        <taxon>Cohnella</taxon>
    </lineage>
</organism>
<evidence type="ECO:0000256" key="1">
    <source>
        <dbReference type="ARBA" id="ARBA00010378"/>
    </source>
</evidence>
<dbReference type="GO" id="GO:0016887">
    <property type="term" value="F:ATP hydrolysis activity"/>
    <property type="evidence" value="ECO:0007669"/>
    <property type="project" value="InterPro"/>
</dbReference>
<keyword evidence="2" id="KW-0547">Nucleotide-binding</keyword>
<dbReference type="EMBL" id="JACJVR010000022">
    <property type="protein sequence ID" value="MBB6691162.1"/>
    <property type="molecule type" value="Genomic_DNA"/>
</dbReference>
<dbReference type="CDD" id="cd00009">
    <property type="entry name" value="AAA"/>
    <property type="match status" value="1"/>
</dbReference>
<evidence type="ECO:0000313" key="6">
    <source>
        <dbReference type="EMBL" id="MBB6691162.1"/>
    </source>
</evidence>
<dbReference type="InterPro" id="IPR003959">
    <property type="entry name" value="ATPase_AAA_core"/>
</dbReference>
<dbReference type="InterPro" id="IPR003593">
    <property type="entry name" value="AAA+_ATPase"/>
</dbReference>
<feature type="region of interest" description="Disordered" evidence="4">
    <location>
        <begin position="323"/>
        <end position="342"/>
    </location>
</feature>
<sequence length="342" mass="37348">MNGRTGTSDSRNSAAATARPSRQINVILRSGDASGAAPAAAAASNEAAKAIPASGPWLEWQRELDRMVGLESVKELVFEIYALLQIAHLRGEAGLHSEAHVYHMIFKGNPGTGKTTVARLLAKLFQGMGLLTKGHLVEVERADLVGEYIGHTAQKTRDLVKKSLGGVLFIDEAYSLARGGEKDFGKEAIDTLVKAMEDYKNQFVLILAGYTMEIDFFLMTNPGLPSRFPIQIEFPDYSLDQLVQIAEGMAKERDYTLQPQTLVKLRQLILQEKGASPYHFSNARFVRNALERAIRNQAVRLLSQHPEGSPGRQELMSLRPEDLRAAPPASPASSGTSTMFGG</sequence>
<feature type="domain" description="AAA+ ATPase" evidence="5">
    <location>
        <begin position="100"/>
        <end position="238"/>
    </location>
</feature>
<dbReference type="SUPFAM" id="SSF52540">
    <property type="entry name" value="P-loop containing nucleoside triphosphate hydrolases"/>
    <property type="match status" value="1"/>
</dbReference>
<dbReference type="Proteomes" id="UP000553776">
    <property type="component" value="Unassembled WGS sequence"/>
</dbReference>
<dbReference type="Gene3D" id="1.10.8.60">
    <property type="match status" value="1"/>
</dbReference>
<keyword evidence="3" id="KW-0067">ATP-binding</keyword>
<dbReference type="Pfam" id="PF17866">
    <property type="entry name" value="AAA_lid_6"/>
    <property type="match status" value="1"/>
</dbReference>
<dbReference type="GO" id="GO:0005524">
    <property type="term" value="F:ATP binding"/>
    <property type="evidence" value="ECO:0007669"/>
    <property type="project" value="UniProtKB-KW"/>
</dbReference>
<accession>A0A841TVZ0</accession>
<evidence type="ECO:0000256" key="4">
    <source>
        <dbReference type="SAM" id="MobiDB-lite"/>
    </source>
</evidence>
<dbReference type="InterPro" id="IPR041627">
    <property type="entry name" value="AAA_lid_6"/>
</dbReference>
<evidence type="ECO:0000256" key="2">
    <source>
        <dbReference type="ARBA" id="ARBA00022741"/>
    </source>
</evidence>
<evidence type="ECO:0000259" key="5">
    <source>
        <dbReference type="SMART" id="SM00382"/>
    </source>
</evidence>
<dbReference type="PANTHER" id="PTHR43392">
    <property type="entry name" value="AAA-TYPE ATPASE FAMILY PROTEIN / ANKYRIN REPEAT FAMILY PROTEIN"/>
    <property type="match status" value="1"/>
</dbReference>
<dbReference type="InterPro" id="IPR027417">
    <property type="entry name" value="P-loop_NTPase"/>
</dbReference>
<dbReference type="InterPro" id="IPR050773">
    <property type="entry name" value="CbxX/CfxQ_RuBisCO_ESX"/>
</dbReference>
<dbReference type="RefSeq" id="WP_185135162.1">
    <property type="nucleotide sequence ID" value="NZ_BORM01000005.1"/>
</dbReference>
<dbReference type="SMART" id="SM00382">
    <property type="entry name" value="AAA"/>
    <property type="match status" value="1"/>
</dbReference>
<dbReference type="AlphaFoldDB" id="A0A841TVZ0"/>
<dbReference type="Pfam" id="PF00004">
    <property type="entry name" value="AAA"/>
    <property type="match status" value="1"/>
</dbReference>
<feature type="region of interest" description="Disordered" evidence="4">
    <location>
        <begin position="1"/>
        <end position="21"/>
    </location>
</feature>
<comment type="caution">
    <text evidence="6">The sequence shown here is derived from an EMBL/GenBank/DDBJ whole genome shotgun (WGS) entry which is preliminary data.</text>
</comment>
<dbReference type="PRINTS" id="PR00819">
    <property type="entry name" value="CBXCFQXSUPER"/>
</dbReference>
<proteinExistence type="inferred from homology"/>
<keyword evidence="7" id="KW-1185">Reference proteome</keyword>
<feature type="compositionally biased region" description="Low complexity" evidence="4">
    <location>
        <begin position="325"/>
        <end position="334"/>
    </location>
</feature>
<dbReference type="InterPro" id="IPR000641">
    <property type="entry name" value="CbxX/CfxQ"/>
</dbReference>
<dbReference type="FunFam" id="3.40.50.300:FF:000216">
    <property type="entry name" value="Type VII secretion ATPase EccA"/>
    <property type="match status" value="1"/>
</dbReference>
<dbReference type="PANTHER" id="PTHR43392:SF2">
    <property type="entry name" value="AAA-TYPE ATPASE FAMILY PROTEIN _ ANKYRIN REPEAT FAMILY PROTEIN"/>
    <property type="match status" value="1"/>
</dbReference>
<protein>
    <submittedName>
        <fullName evidence="6">AAA family ATPase</fullName>
    </submittedName>
</protein>
<dbReference type="Gene3D" id="3.40.50.300">
    <property type="entry name" value="P-loop containing nucleotide triphosphate hydrolases"/>
    <property type="match status" value="1"/>
</dbReference>
<gene>
    <name evidence="6" type="ORF">H7B90_07065</name>
</gene>
<name>A0A841TVZ0_9BACL</name>
<evidence type="ECO:0000256" key="3">
    <source>
        <dbReference type="ARBA" id="ARBA00022840"/>
    </source>
</evidence>
<reference evidence="6 7" key="1">
    <citation type="submission" date="2020-08" db="EMBL/GenBank/DDBJ databases">
        <title>Cohnella phylogeny.</title>
        <authorList>
            <person name="Dunlap C."/>
        </authorList>
    </citation>
    <scope>NUCLEOTIDE SEQUENCE [LARGE SCALE GENOMIC DNA]</scope>
    <source>
        <strain evidence="6 7">DSM 25239</strain>
    </source>
</reference>
<dbReference type="InterPro" id="IPR000470">
    <property type="entry name" value="CbxX/CfqX_mono"/>
</dbReference>
<evidence type="ECO:0000313" key="7">
    <source>
        <dbReference type="Proteomes" id="UP000553776"/>
    </source>
</evidence>
<comment type="similarity">
    <text evidence="1">Belongs to the CbxX/CfxQ family.</text>
</comment>
<dbReference type="PRINTS" id="PR00820">
    <property type="entry name" value="CBXXCFQX"/>
</dbReference>